<dbReference type="Proteomes" id="UP001140949">
    <property type="component" value="Unassembled WGS sequence"/>
</dbReference>
<reference evidence="2" key="2">
    <citation type="submission" date="2023-04" db="EMBL/GenBank/DDBJ databases">
        <authorList>
            <person name="Bruccoleri R.E."/>
            <person name="Oakeley E.J."/>
            <person name="Faust A.-M."/>
            <person name="Dessus-Babus S."/>
            <person name="Altorfer M."/>
            <person name="Burckhardt D."/>
            <person name="Oertli M."/>
            <person name="Naumann U."/>
            <person name="Petersen F."/>
            <person name="Wong J."/>
        </authorList>
    </citation>
    <scope>NUCLEOTIDE SEQUENCE</scope>
    <source>
        <strain evidence="2">GSM-AAB239-AS_SAM_17_03QT</strain>
        <tissue evidence="2">Leaf</tissue>
    </source>
</reference>
<dbReference type="EMBL" id="JANAVB010029818">
    <property type="protein sequence ID" value="KAJ6814203.1"/>
    <property type="molecule type" value="Genomic_DNA"/>
</dbReference>
<organism evidence="2 3">
    <name type="scientific">Iris pallida</name>
    <name type="common">Sweet iris</name>
    <dbReference type="NCBI Taxonomy" id="29817"/>
    <lineage>
        <taxon>Eukaryota</taxon>
        <taxon>Viridiplantae</taxon>
        <taxon>Streptophyta</taxon>
        <taxon>Embryophyta</taxon>
        <taxon>Tracheophyta</taxon>
        <taxon>Spermatophyta</taxon>
        <taxon>Magnoliopsida</taxon>
        <taxon>Liliopsida</taxon>
        <taxon>Asparagales</taxon>
        <taxon>Iridaceae</taxon>
        <taxon>Iridoideae</taxon>
        <taxon>Irideae</taxon>
        <taxon>Iris</taxon>
    </lineage>
</organism>
<proteinExistence type="predicted"/>
<feature type="region of interest" description="Disordered" evidence="1">
    <location>
        <begin position="41"/>
        <end position="67"/>
    </location>
</feature>
<protein>
    <submittedName>
        <fullName evidence="2">Scopoletin glucosyltransferase-like</fullName>
    </submittedName>
</protein>
<feature type="compositionally biased region" description="Polar residues" evidence="1">
    <location>
        <begin position="1"/>
        <end position="20"/>
    </location>
</feature>
<dbReference type="AlphaFoldDB" id="A0AAX6FDD2"/>
<gene>
    <name evidence="2" type="ORF">M6B38_140400</name>
</gene>
<evidence type="ECO:0000313" key="2">
    <source>
        <dbReference type="EMBL" id="KAJ6814203.1"/>
    </source>
</evidence>
<sequence length="150" mass="16299">MSVTTQSTGRSSLRTHSNGPRSLAKARENLVTRAGISCEGMEERFSHPSGRPVSEGNGTSRRRIGWRRSERLARSMDGCTRAALAGGGEDGGLDATDGKELGHVEHRENVAWCQEGEEEHAETTTTAATVAFHGWLSLCRVDEVVFVSWT</sequence>
<feature type="region of interest" description="Disordered" evidence="1">
    <location>
        <begin position="1"/>
        <end position="25"/>
    </location>
</feature>
<evidence type="ECO:0000313" key="3">
    <source>
        <dbReference type="Proteomes" id="UP001140949"/>
    </source>
</evidence>
<name>A0AAX6FDD2_IRIPA</name>
<comment type="caution">
    <text evidence="2">The sequence shown here is derived from an EMBL/GenBank/DDBJ whole genome shotgun (WGS) entry which is preliminary data.</text>
</comment>
<keyword evidence="3" id="KW-1185">Reference proteome</keyword>
<reference evidence="2" key="1">
    <citation type="journal article" date="2023" name="GigaByte">
        <title>Genome assembly of the bearded iris, Iris pallida Lam.</title>
        <authorList>
            <person name="Bruccoleri R.E."/>
            <person name="Oakeley E.J."/>
            <person name="Faust A.M.E."/>
            <person name="Altorfer M."/>
            <person name="Dessus-Babus S."/>
            <person name="Burckhardt D."/>
            <person name="Oertli M."/>
            <person name="Naumann U."/>
            <person name="Petersen F."/>
            <person name="Wong J."/>
        </authorList>
    </citation>
    <scope>NUCLEOTIDE SEQUENCE</scope>
    <source>
        <strain evidence="2">GSM-AAB239-AS_SAM_17_03QT</strain>
    </source>
</reference>
<evidence type="ECO:0000256" key="1">
    <source>
        <dbReference type="SAM" id="MobiDB-lite"/>
    </source>
</evidence>
<accession>A0AAX6FDD2</accession>